<dbReference type="AlphaFoldDB" id="A0A8B8DAC5"/>
<feature type="compositionally biased region" description="Polar residues" evidence="6">
    <location>
        <begin position="11"/>
        <end position="22"/>
    </location>
</feature>
<feature type="region of interest" description="Disordered" evidence="6">
    <location>
        <begin position="250"/>
        <end position="305"/>
    </location>
</feature>
<dbReference type="GO" id="GO:0000981">
    <property type="term" value="F:DNA-binding transcription factor activity, RNA polymerase II-specific"/>
    <property type="evidence" value="ECO:0007669"/>
    <property type="project" value="InterPro"/>
</dbReference>
<keyword evidence="8" id="KW-1185">Reference proteome</keyword>
<dbReference type="GO" id="GO:0007417">
    <property type="term" value="P:central nervous system development"/>
    <property type="evidence" value="ECO:0007669"/>
    <property type="project" value="TreeGrafter"/>
</dbReference>
<dbReference type="InterPro" id="IPR001356">
    <property type="entry name" value="HD"/>
</dbReference>
<dbReference type="RefSeq" id="XP_022324615.1">
    <property type="nucleotide sequence ID" value="XM_022468907.1"/>
</dbReference>
<sequence length="341" mass="37904">MSFSIDALLSNRVSQKQNPKATSNKDHSEGVPRRSPTLGTSSKGHPGKDQHASPCSSPRPSSSGSSHRCASSPESSISPSNSVNFSTGSFIPRPGLLNPQHPGSVLPPNHLHGLFPAHQMYGYGSQAPGHPMLPVLPGSAFHSPMNPGLKMSPSHQGIQPYLNEWFARGGMFMPRMMDYGAQQQSNLLGKTRRPRTAFTSQQLLELERQFKMNKYLSRPKRFEVATSLMLTETQVKIWFQNRRMKWKRSKKVTDNYRKGSDDTSKGHAGLSENSMATNDEMYDLDPESEDIDIDDVDDDDEEPEVKDMTLSAKLQSHDSFQVTNPSFSINSLNIRQSQDVS</sequence>
<dbReference type="SUPFAM" id="SSF46689">
    <property type="entry name" value="Homeodomain-like"/>
    <property type="match status" value="1"/>
</dbReference>
<name>A0A8B8DAC5_CRAVI</name>
<dbReference type="GO" id="GO:1990837">
    <property type="term" value="F:sequence-specific double-stranded DNA binding"/>
    <property type="evidence" value="ECO:0007669"/>
    <property type="project" value="TreeGrafter"/>
</dbReference>
<dbReference type="InterPro" id="IPR009057">
    <property type="entry name" value="Homeodomain-like_sf"/>
</dbReference>
<accession>A0A8B8DAC5</accession>
<feature type="domain" description="Homeobox" evidence="7">
    <location>
        <begin position="189"/>
        <end position="249"/>
    </location>
</feature>
<protein>
    <submittedName>
        <fullName evidence="9">Motor neuron and pancreas homeobox protein 1-like</fullName>
    </submittedName>
</protein>
<dbReference type="OrthoDB" id="6159439at2759"/>
<evidence type="ECO:0000313" key="9">
    <source>
        <dbReference type="RefSeq" id="XP_022324615.1"/>
    </source>
</evidence>
<reference evidence="9" key="2">
    <citation type="submission" date="2025-08" db="UniProtKB">
        <authorList>
            <consortium name="RefSeq"/>
        </authorList>
    </citation>
    <scope>IDENTIFICATION</scope>
    <source>
        <tissue evidence="9">Whole sample</tissue>
    </source>
</reference>
<dbReference type="SMART" id="SM00389">
    <property type="entry name" value="HOX"/>
    <property type="match status" value="1"/>
</dbReference>
<dbReference type="Pfam" id="PF00046">
    <property type="entry name" value="Homeodomain"/>
    <property type="match status" value="1"/>
</dbReference>
<keyword evidence="1 4" id="KW-0238">DNA-binding</keyword>
<dbReference type="InterPro" id="IPR020479">
    <property type="entry name" value="HD_metazoa"/>
</dbReference>
<feature type="compositionally biased region" description="Basic and acidic residues" evidence="6">
    <location>
        <begin position="251"/>
        <end position="265"/>
    </location>
</feature>
<dbReference type="GO" id="GO:0048812">
    <property type="term" value="P:neuron projection morphogenesis"/>
    <property type="evidence" value="ECO:0007669"/>
    <property type="project" value="TreeGrafter"/>
</dbReference>
<dbReference type="PRINTS" id="PR00024">
    <property type="entry name" value="HOMEOBOX"/>
</dbReference>
<dbReference type="GeneID" id="111125267"/>
<organism evidence="8 9">
    <name type="scientific">Crassostrea virginica</name>
    <name type="common">Eastern oyster</name>
    <dbReference type="NCBI Taxonomy" id="6565"/>
    <lineage>
        <taxon>Eukaryota</taxon>
        <taxon>Metazoa</taxon>
        <taxon>Spiralia</taxon>
        <taxon>Lophotrochozoa</taxon>
        <taxon>Mollusca</taxon>
        <taxon>Bivalvia</taxon>
        <taxon>Autobranchia</taxon>
        <taxon>Pteriomorphia</taxon>
        <taxon>Ostreida</taxon>
        <taxon>Ostreoidea</taxon>
        <taxon>Ostreidae</taxon>
        <taxon>Crassostrea</taxon>
    </lineage>
</organism>
<feature type="compositionally biased region" description="Acidic residues" evidence="6">
    <location>
        <begin position="280"/>
        <end position="304"/>
    </location>
</feature>
<evidence type="ECO:0000259" key="7">
    <source>
        <dbReference type="PROSITE" id="PS50071"/>
    </source>
</evidence>
<evidence type="ECO:0000256" key="3">
    <source>
        <dbReference type="ARBA" id="ARBA00023242"/>
    </source>
</evidence>
<evidence type="ECO:0000256" key="5">
    <source>
        <dbReference type="RuleBase" id="RU000682"/>
    </source>
</evidence>
<evidence type="ECO:0000256" key="2">
    <source>
        <dbReference type="ARBA" id="ARBA00023155"/>
    </source>
</evidence>
<feature type="compositionally biased region" description="Basic and acidic residues" evidence="6">
    <location>
        <begin position="23"/>
        <end position="32"/>
    </location>
</feature>
<evidence type="ECO:0000256" key="6">
    <source>
        <dbReference type="SAM" id="MobiDB-lite"/>
    </source>
</evidence>
<dbReference type="PROSITE" id="PS50071">
    <property type="entry name" value="HOMEOBOX_2"/>
    <property type="match status" value="1"/>
</dbReference>
<comment type="subcellular location">
    <subcellularLocation>
        <location evidence="4 5">Nucleus</location>
    </subcellularLocation>
</comment>
<dbReference type="FunFam" id="1.10.10.60:FF:000357">
    <property type="entry name" value="Motor neuron and pancreas homeobox 1"/>
    <property type="match status" value="1"/>
</dbReference>
<dbReference type="InterPro" id="IPR017970">
    <property type="entry name" value="Homeobox_CS"/>
</dbReference>
<dbReference type="KEGG" id="cvn:111125267"/>
<dbReference type="PROSITE" id="PS00027">
    <property type="entry name" value="HOMEOBOX_1"/>
    <property type="match status" value="1"/>
</dbReference>
<evidence type="ECO:0000256" key="1">
    <source>
        <dbReference type="ARBA" id="ARBA00023125"/>
    </source>
</evidence>
<evidence type="ECO:0000256" key="4">
    <source>
        <dbReference type="PROSITE-ProRule" id="PRU00108"/>
    </source>
</evidence>
<reference evidence="8" key="1">
    <citation type="submission" date="2024-06" db="UniProtKB">
        <authorList>
            <consortium name="RefSeq"/>
        </authorList>
    </citation>
    <scope>NUCLEOTIDE SEQUENCE [LARGE SCALE GENOMIC DNA]</scope>
</reference>
<feature type="DNA-binding region" description="Homeobox" evidence="4">
    <location>
        <begin position="191"/>
        <end position="250"/>
    </location>
</feature>
<dbReference type="Gene3D" id="1.10.10.60">
    <property type="entry name" value="Homeodomain-like"/>
    <property type="match status" value="1"/>
</dbReference>
<proteinExistence type="predicted"/>
<keyword evidence="3 4" id="KW-0539">Nucleus</keyword>
<dbReference type="PANTHER" id="PTHR24335:SF4">
    <property type="entry name" value="EXTRA-EXTRA"/>
    <property type="match status" value="1"/>
</dbReference>
<dbReference type="CDD" id="cd00086">
    <property type="entry name" value="homeodomain"/>
    <property type="match status" value="1"/>
</dbReference>
<dbReference type="GO" id="GO:0005634">
    <property type="term" value="C:nucleus"/>
    <property type="evidence" value="ECO:0007669"/>
    <property type="project" value="UniProtKB-SubCell"/>
</dbReference>
<evidence type="ECO:0000313" key="8">
    <source>
        <dbReference type="Proteomes" id="UP000694844"/>
    </source>
</evidence>
<dbReference type="InterPro" id="IPR042768">
    <property type="entry name" value="MNX1/Ceh-12"/>
</dbReference>
<keyword evidence="2 4" id="KW-0371">Homeobox</keyword>
<feature type="region of interest" description="Disordered" evidence="6">
    <location>
        <begin position="1"/>
        <end position="82"/>
    </location>
</feature>
<gene>
    <name evidence="9" type="primary">LOC111125267</name>
</gene>
<feature type="compositionally biased region" description="Low complexity" evidence="6">
    <location>
        <begin position="52"/>
        <end position="82"/>
    </location>
</feature>
<dbReference type="PANTHER" id="PTHR24335">
    <property type="entry name" value="MOTOR NEURON AND PANCREAS HOMEOBOX PROTEIN"/>
    <property type="match status" value="1"/>
</dbReference>
<dbReference type="Proteomes" id="UP000694844">
    <property type="component" value="Chromosome 1"/>
</dbReference>